<dbReference type="STRING" id="313596.RB2501_05215"/>
<dbReference type="Proteomes" id="UP000009049">
    <property type="component" value="Chromosome"/>
</dbReference>
<dbReference type="AlphaFoldDB" id="A4CH63"/>
<dbReference type="CDD" id="cd05266">
    <property type="entry name" value="SDR_a4"/>
    <property type="match status" value="1"/>
</dbReference>
<dbReference type="GO" id="GO:0004029">
    <property type="term" value="F:aldehyde dehydrogenase (NAD+) activity"/>
    <property type="evidence" value="ECO:0007669"/>
    <property type="project" value="TreeGrafter"/>
</dbReference>
<feature type="domain" description="NAD(P)-binding" evidence="1">
    <location>
        <begin position="26"/>
        <end position="196"/>
    </location>
</feature>
<dbReference type="GO" id="GO:0005737">
    <property type="term" value="C:cytoplasm"/>
    <property type="evidence" value="ECO:0007669"/>
    <property type="project" value="TreeGrafter"/>
</dbReference>
<keyword evidence="3" id="KW-1185">Reference proteome</keyword>
<evidence type="ECO:0000313" key="2">
    <source>
        <dbReference type="EMBL" id="EAR16271.1"/>
    </source>
</evidence>
<accession>A4CH63</accession>
<dbReference type="eggNOG" id="COG0451">
    <property type="taxonomic scope" value="Bacteria"/>
</dbReference>
<organism evidence="2 3">
    <name type="scientific">Robiginitalea biformata (strain ATCC BAA-864 / DSM 15991 / KCTC 12146 / HTCC2501)</name>
    <dbReference type="NCBI Taxonomy" id="313596"/>
    <lineage>
        <taxon>Bacteria</taxon>
        <taxon>Pseudomonadati</taxon>
        <taxon>Bacteroidota</taxon>
        <taxon>Flavobacteriia</taxon>
        <taxon>Flavobacteriales</taxon>
        <taxon>Flavobacteriaceae</taxon>
        <taxon>Robiginitalea</taxon>
    </lineage>
</organism>
<dbReference type="Pfam" id="PF13460">
    <property type="entry name" value="NAD_binding_10"/>
    <property type="match status" value="1"/>
</dbReference>
<reference evidence="2 3" key="1">
    <citation type="journal article" date="2009" name="J. Bacteriol.">
        <title>Complete genome sequence of Robiginitalea biformata HTCC2501.</title>
        <authorList>
            <person name="Oh H.M."/>
            <person name="Giovannoni S.J."/>
            <person name="Lee K."/>
            <person name="Ferriera S."/>
            <person name="Johnson J."/>
            <person name="Cho J.C."/>
        </authorList>
    </citation>
    <scope>NUCLEOTIDE SEQUENCE [LARGE SCALE GENOMIC DNA]</scope>
    <source>
        <strain evidence="3">ATCC BAA-864 / HTCC2501 / KCTC 12146</strain>
    </source>
</reference>
<protein>
    <submittedName>
        <fullName evidence="2">Hypothetical enzyme of sugar metabolism</fullName>
    </submittedName>
</protein>
<dbReference type="InterPro" id="IPR036291">
    <property type="entry name" value="NAD(P)-bd_dom_sf"/>
</dbReference>
<dbReference type="HOGENOM" id="CLU_007383_11_1_10"/>
<dbReference type="KEGG" id="rbi:RB2501_05215"/>
<proteinExistence type="predicted"/>
<name>A4CH63_ROBBH</name>
<evidence type="ECO:0000259" key="1">
    <source>
        <dbReference type="Pfam" id="PF13460"/>
    </source>
</evidence>
<gene>
    <name evidence="2" type="ordered locus">RB2501_05215</name>
</gene>
<dbReference type="RefSeq" id="WP_015753028.1">
    <property type="nucleotide sequence ID" value="NC_013222.1"/>
</dbReference>
<dbReference type="PANTHER" id="PTHR48079">
    <property type="entry name" value="PROTEIN YEEZ"/>
    <property type="match status" value="1"/>
</dbReference>
<dbReference type="Gene3D" id="3.40.50.720">
    <property type="entry name" value="NAD(P)-binding Rossmann-like Domain"/>
    <property type="match status" value="1"/>
</dbReference>
<dbReference type="SUPFAM" id="SSF51735">
    <property type="entry name" value="NAD(P)-binding Rossmann-fold domains"/>
    <property type="match status" value="1"/>
</dbReference>
<dbReference type="PANTHER" id="PTHR48079:SF6">
    <property type="entry name" value="NAD(P)-BINDING DOMAIN-CONTAINING PROTEIN-RELATED"/>
    <property type="match status" value="1"/>
</dbReference>
<dbReference type="InterPro" id="IPR016040">
    <property type="entry name" value="NAD(P)-bd_dom"/>
</dbReference>
<dbReference type="InterPro" id="IPR051783">
    <property type="entry name" value="NAD(P)-dependent_oxidoreduct"/>
</dbReference>
<dbReference type="EMBL" id="CP001712">
    <property type="protein sequence ID" value="EAR16271.1"/>
    <property type="molecule type" value="Genomic_DNA"/>
</dbReference>
<evidence type="ECO:0000313" key="3">
    <source>
        <dbReference type="Proteomes" id="UP000009049"/>
    </source>
</evidence>
<sequence>MSDSPDSARHTLPDAPGTIGILGCGWLGFPLAGRLLESGYSVRGTTTRAEKLDKLENAGIRAFQVVLTETGFTGDWREFLQGLDLLVCNIPPGIRANPQTDYPAKIRHLVRALEDHGVPRLIYIGSTSVYGRSQGVVDEAAEPEPDSESGRQLLRAEEILRASPLAGSSLILRFGGLIGPNRHPVTMLSGRTGLSGGNDPVNLIERTDCLNLIERAIRDPSQVGIANGVAPGHPAKADYYQGEALERGIPPPQYVDSTGQKPGKRIKSRHFLVNTYEFLTTPEA</sequence>